<protein>
    <submittedName>
        <fullName evidence="1">Uncharacterized protein</fullName>
    </submittedName>
</protein>
<dbReference type="AlphaFoldDB" id="A0A387FMM1"/>
<dbReference type="RefSeq" id="WP_120704697.1">
    <property type="nucleotide sequence ID" value="NZ_CP032694.1"/>
</dbReference>
<sequence>MGQTVLPSALVDAVRAGDAMLFLGAGASRGAKHPKGINPPNGNQLRDLLCDKFLNGKLKDRSLASVGQYCVTEVGLNPLQTYIREVFIDFSPAPFHELIPEFNWHSIATTNYDLIIDRAYRNHRSPLQSPVKFVKDSQEIERESKKVAHPLRYMKLHGCLDFISDAEIPLILTTDQYVTYAKNVCGVHAPSNFQLQRSEVDLRAVK</sequence>
<dbReference type="EMBL" id="CP032694">
    <property type="protein sequence ID" value="AYG59689.1"/>
    <property type="molecule type" value="Genomic_DNA"/>
</dbReference>
<proteinExistence type="predicted"/>
<dbReference type="Pfam" id="PF13289">
    <property type="entry name" value="SIR2_2"/>
    <property type="match status" value="1"/>
</dbReference>
<dbReference type="Proteomes" id="UP000282195">
    <property type="component" value="Chromosome"/>
</dbReference>
<name>A0A387FMM1_9HYPH</name>
<dbReference type="OrthoDB" id="7357874at2"/>
<reference evidence="1 2" key="1">
    <citation type="submission" date="2018-10" db="EMBL/GenBank/DDBJ databases">
        <title>Rhizobium etli, R. leguminosarum and a new Rhizobium genospecies from Phaseolus dumosus.</title>
        <authorList>
            <person name="Ramirez-Puebla S.T."/>
            <person name="Rogel-Hernandez M.A."/>
            <person name="Guerrero G."/>
            <person name="Ormeno-Orrillo E."/>
            <person name="Martinez-Romero J.C."/>
            <person name="Negrete-Yankelevich S."/>
            <person name="Martinez-Romero E."/>
        </authorList>
    </citation>
    <scope>NUCLEOTIDE SEQUENCE [LARGE SCALE GENOMIC DNA]</scope>
    <source>
        <strain evidence="1 2">CCGE525</strain>
    </source>
</reference>
<organism evidence="1 2">
    <name type="scientific">Rhizobium jaguaris</name>
    <dbReference type="NCBI Taxonomy" id="1312183"/>
    <lineage>
        <taxon>Bacteria</taxon>
        <taxon>Pseudomonadati</taxon>
        <taxon>Pseudomonadota</taxon>
        <taxon>Alphaproteobacteria</taxon>
        <taxon>Hyphomicrobiales</taxon>
        <taxon>Rhizobiaceae</taxon>
        <taxon>Rhizobium/Agrobacterium group</taxon>
        <taxon>Rhizobium</taxon>
    </lineage>
</organism>
<evidence type="ECO:0000313" key="1">
    <source>
        <dbReference type="EMBL" id="AYG59689.1"/>
    </source>
</evidence>
<keyword evidence="2" id="KW-1185">Reference proteome</keyword>
<gene>
    <name evidence="1" type="ORF">CCGE525_13420</name>
</gene>
<evidence type="ECO:0000313" key="2">
    <source>
        <dbReference type="Proteomes" id="UP000282195"/>
    </source>
</evidence>
<dbReference type="KEGG" id="rjg:CCGE525_13420"/>
<accession>A0A387FMM1</accession>